<feature type="binding site" evidence="11">
    <location>
        <position position="104"/>
    </location>
    <ligand>
        <name>ATP</name>
        <dbReference type="ChEBI" id="CHEBI:30616"/>
    </ligand>
</feature>
<keyword evidence="7 11" id="KW-0862">Zinc</keyword>
<evidence type="ECO:0000256" key="1">
    <source>
        <dbReference type="ARBA" id="ARBA00004514"/>
    </source>
</evidence>
<feature type="binding site" evidence="11">
    <location>
        <position position="215"/>
    </location>
    <ligand>
        <name>Zn(2+)</name>
        <dbReference type="ChEBI" id="CHEBI:29105"/>
    </ligand>
</feature>
<feature type="active site" description="Glycyl thioester intermediate; for adenylyltransferase activity" evidence="11">
    <location>
        <position position="232"/>
    </location>
</feature>
<feature type="binding site" evidence="11">
    <location>
        <begin position="174"/>
        <end position="175"/>
    </location>
    <ligand>
        <name>ATP</name>
        <dbReference type="ChEBI" id="CHEBI:30616"/>
    </ligand>
</feature>
<evidence type="ECO:0000256" key="6">
    <source>
        <dbReference type="ARBA" id="ARBA00022741"/>
    </source>
</evidence>
<dbReference type="InterPro" id="IPR028885">
    <property type="entry name" value="MOCS3/Uba4"/>
</dbReference>
<evidence type="ECO:0000259" key="12">
    <source>
        <dbReference type="PROSITE" id="PS50206"/>
    </source>
</evidence>
<dbReference type="Pfam" id="PF00899">
    <property type="entry name" value="ThiF"/>
    <property type="match status" value="1"/>
</dbReference>
<dbReference type="Gene3D" id="3.40.50.720">
    <property type="entry name" value="NAD(P)-binding Rossmann-like Domain"/>
    <property type="match status" value="1"/>
</dbReference>
<sequence>MCDGDAKICTLEEEIAELRRLLRDKEECLRALKIEKTLRNKFSGDLDRDEVVRYSRQLLIPEVGVDGQVALKKGKVLIIGIGGLGCPASLYLASAGVGELTLVDNDVVEISNLHRQVLHDESTVGIPKVLSACEKLKKINPNIKLIPKQLHANSETVKLLLEENQFDVVIDGSDNVATRYLLNDACVLNGVPLVSGSALQFEGQLTVYNYKGGPCYRCLFPTPPPPETVTSCGDGGVLGPVPGMIGVLQALETIKILTKSEGVVAGRLMTFDGADLTFRNIKLRPRSATCAVCGDNPTVKELIDYEQFCGSRADDKVHNISILGADEQIKPDKLDERLLIVDVRPELEYRMCHLPNSVNIPYSKIQSGKALDAIAESLNRNGQEVYVLCRRGNDSQRAIAALKPHLPGVKLINIKGGLHSYSKLVDDHFPVY</sequence>
<dbReference type="HAMAP" id="MF_03049">
    <property type="entry name" value="MOCS3_Uba4"/>
    <property type="match status" value="1"/>
</dbReference>
<keyword evidence="10 11" id="KW-0511">Multifunctional enzyme</keyword>
<dbReference type="CDD" id="cd00757">
    <property type="entry name" value="ThiF_MoeB_HesA_family"/>
    <property type="match status" value="1"/>
</dbReference>
<keyword evidence="9 11" id="KW-0501">Molybdenum cofactor biosynthesis</keyword>
<name>A0ABM1M701_NICVS</name>
<feature type="binding site" evidence="11">
    <location>
        <position position="218"/>
    </location>
    <ligand>
        <name>Zn(2+)</name>
        <dbReference type="ChEBI" id="CHEBI:29105"/>
    </ligand>
</feature>
<keyword evidence="5 11" id="KW-0479">Metal-binding</keyword>
<evidence type="ECO:0000256" key="4">
    <source>
        <dbReference type="ARBA" id="ARBA00022694"/>
    </source>
</evidence>
<keyword evidence="13" id="KW-1185">Reference proteome</keyword>
<reference evidence="14" key="1">
    <citation type="submission" date="2025-08" db="UniProtKB">
        <authorList>
            <consortium name="RefSeq"/>
        </authorList>
    </citation>
    <scope>IDENTIFICATION</scope>
    <source>
        <tissue evidence="14">Whole Larva</tissue>
    </source>
</reference>
<keyword evidence="6 11" id="KW-0547">Nucleotide-binding</keyword>
<comment type="function">
    <text evidence="11">Plays a central role in 2-thiolation of mcm(5)S(2)U at tRNA wobble positions of cytosolic tRNA(Lys), tRNA(Glu) and tRNA(Gln). Acts by mediating the C-terminal thiocarboxylation of the sulfur carrier URM1. Its N-terminus first activates URM1 as acyl-adenylate (-COAMP), then the persulfide sulfur on the catalytic cysteine is transferred to URM1 to form thiocarboxylation (-COSH) of its C-terminus. The reaction probably involves hydrogen sulfide that is generated from the persulfide intermediate and that acts as nucleophile towards URM1. Subsequently, a transient disulfide bond is formed. Does not use thiosulfate as sulfur donor; NFS1 probably acting as a sulfur donor for thiocarboxylation reactions.</text>
</comment>
<feature type="binding site" evidence="11">
    <location>
        <position position="83"/>
    </location>
    <ligand>
        <name>ATP</name>
        <dbReference type="ChEBI" id="CHEBI:30616"/>
    </ligand>
</feature>
<dbReference type="InterPro" id="IPR036873">
    <property type="entry name" value="Rhodanese-like_dom_sf"/>
</dbReference>
<feature type="active site" description="Cysteine persulfide intermediate; for sulfurtransferase activity" evidence="11">
    <location>
        <position position="389"/>
    </location>
</feature>
<dbReference type="PROSITE" id="PS50206">
    <property type="entry name" value="RHODANESE_3"/>
    <property type="match status" value="1"/>
</dbReference>
<dbReference type="EC" id="2.8.1.-" evidence="11"/>
<dbReference type="PANTHER" id="PTHR10953">
    <property type="entry name" value="UBIQUITIN-ACTIVATING ENZYME E1"/>
    <property type="match status" value="1"/>
</dbReference>
<feature type="binding site" evidence="11">
    <location>
        <begin position="111"/>
        <end position="115"/>
    </location>
    <ligand>
        <name>ATP</name>
        <dbReference type="ChEBI" id="CHEBI:30616"/>
    </ligand>
</feature>
<evidence type="ECO:0000313" key="14">
    <source>
        <dbReference type="RefSeq" id="XP_017770351.1"/>
    </source>
</evidence>
<comment type="cofactor">
    <cofactor evidence="11">
        <name>Zn(2+)</name>
        <dbReference type="ChEBI" id="CHEBI:29105"/>
    </cofactor>
    <text evidence="11">Binds 1 zinc ion per subunit.</text>
</comment>
<evidence type="ECO:0000256" key="7">
    <source>
        <dbReference type="ARBA" id="ARBA00022833"/>
    </source>
</evidence>
<comment type="subcellular location">
    <subcellularLocation>
        <location evidence="1">Cytoplasm</location>
        <location evidence="1">Cytosol</location>
    </subcellularLocation>
</comment>
<evidence type="ECO:0000256" key="3">
    <source>
        <dbReference type="ARBA" id="ARBA00022679"/>
    </source>
</evidence>
<dbReference type="InterPro" id="IPR035985">
    <property type="entry name" value="Ubiquitin-activating_enz"/>
</dbReference>
<evidence type="ECO:0000256" key="2">
    <source>
        <dbReference type="ARBA" id="ARBA00022490"/>
    </source>
</evidence>
<keyword evidence="2 11" id="KW-0963">Cytoplasm</keyword>
<evidence type="ECO:0000313" key="13">
    <source>
        <dbReference type="Proteomes" id="UP000695000"/>
    </source>
</evidence>
<evidence type="ECO:0000256" key="10">
    <source>
        <dbReference type="ARBA" id="ARBA00023268"/>
    </source>
</evidence>
<protein>
    <recommendedName>
        <fullName evidence="11">Adenylyltransferase and sulfurtransferase MOCS3 homolog</fullName>
    </recommendedName>
    <alternativeName>
        <fullName evidence="11">UBA4 homolog</fullName>
    </alternativeName>
    <alternativeName>
        <fullName evidence="11">Ubiquitin-like protein activator 4 homolog</fullName>
    </alternativeName>
    <domain>
        <recommendedName>
            <fullName evidence="11">Adenylyltransferase</fullName>
            <ecNumber evidence="11">2.7.7.-</ecNumber>
        </recommendedName>
    </domain>
    <domain>
        <recommendedName>
            <fullName evidence="11">Sulfurtransferase</fullName>
            <ecNumber evidence="11">2.8.1.-</ecNumber>
        </recommendedName>
    </domain>
</protein>
<dbReference type="SMART" id="SM00450">
    <property type="entry name" value="RHOD"/>
    <property type="match status" value="1"/>
</dbReference>
<dbReference type="InterPro" id="IPR045886">
    <property type="entry name" value="ThiF/MoeB/HesA"/>
</dbReference>
<keyword evidence="14" id="KW-0548">Nucleotidyltransferase</keyword>
<feature type="binding site" evidence="11">
    <location>
        <position position="293"/>
    </location>
    <ligand>
        <name>Zn(2+)</name>
        <dbReference type="ChEBI" id="CHEBI:29105"/>
    </ligand>
</feature>
<proteinExistence type="inferred from homology"/>
<keyword evidence="4 11" id="KW-0819">tRNA processing</keyword>
<dbReference type="Gene3D" id="3.40.250.10">
    <property type="entry name" value="Rhodanese-like domain"/>
    <property type="match status" value="1"/>
</dbReference>
<dbReference type="GeneID" id="108558060"/>
<organism evidence="13 14">
    <name type="scientific">Nicrophorus vespilloides</name>
    <name type="common">Boreal carrion beetle</name>
    <dbReference type="NCBI Taxonomy" id="110193"/>
    <lineage>
        <taxon>Eukaryota</taxon>
        <taxon>Metazoa</taxon>
        <taxon>Ecdysozoa</taxon>
        <taxon>Arthropoda</taxon>
        <taxon>Hexapoda</taxon>
        <taxon>Insecta</taxon>
        <taxon>Pterygota</taxon>
        <taxon>Neoptera</taxon>
        <taxon>Endopterygota</taxon>
        <taxon>Coleoptera</taxon>
        <taxon>Polyphaga</taxon>
        <taxon>Staphyliniformia</taxon>
        <taxon>Silphidae</taxon>
        <taxon>Nicrophorinae</taxon>
        <taxon>Nicrophorus</taxon>
    </lineage>
</organism>
<keyword evidence="3 11" id="KW-0808">Transferase</keyword>
<gene>
    <name evidence="14" type="primary">LOC108558060</name>
</gene>
<feature type="binding site" evidence="11">
    <location>
        <position position="290"/>
    </location>
    <ligand>
        <name>Zn(2+)</name>
        <dbReference type="ChEBI" id="CHEBI:29105"/>
    </ligand>
</feature>
<evidence type="ECO:0000256" key="5">
    <source>
        <dbReference type="ARBA" id="ARBA00022723"/>
    </source>
</evidence>
<dbReference type="InterPro" id="IPR001763">
    <property type="entry name" value="Rhodanese-like_dom"/>
</dbReference>
<evidence type="ECO:0000256" key="11">
    <source>
        <dbReference type="HAMAP-Rule" id="MF_03049"/>
    </source>
</evidence>
<accession>A0ABM1M701</accession>
<feature type="binding site" evidence="11">
    <location>
        <position position="128"/>
    </location>
    <ligand>
        <name>ATP</name>
        <dbReference type="ChEBI" id="CHEBI:30616"/>
    </ligand>
</feature>
<dbReference type="PANTHER" id="PTHR10953:SF102">
    <property type="entry name" value="ADENYLYLTRANSFERASE AND SULFURTRANSFERASE MOCS3"/>
    <property type="match status" value="1"/>
</dbReference>
<keyword evidence="8 11" id="KW-0067">ATP-binding</keyword>
<comment type="similarity">
    <text evidence="11">In the N-terminal section; belongs to the HesA/MoeB/ThiF family. UBA4 subfamily.</text>
</comment>
<dbReference type="SUPFAM" id="SSF69572">
    <property type="entry name" value="Activating enzymes of the ubiquitin-like proteins"/>
    <property type="match status" value="1"/>
</dbReference>
<dbReference type="Proteomes" id="UP000695000">
    <property type="component" value="Unplaced"/>
</dbReference>
<dbReference type="GO" id="GO:0016779">
    <property type="term" value="F:nucleotidyltransferase activity"/>
    <property type="evidence" value="ECO:0007669"/>
    <property type="project" value="UniProtKB-KW"/>
</dbReference>
<feature type="domain" description="Rhodanese" evidence="12">
    <location>
        <begin position="334"/>
        <end position="430"/>
    </location>
</feature>
<dbReference type="RefSeq" id="XP_017770351.1">
    <property type="nucleotide sequence ID" value="XM_017914862.1"/>
</dbReference>
<evidence type="ECO:0000256" key="9">
    <source>
        <dbReference type="ARBA" id="ARBA00023150"/>
    </source>
</evidence>
<evidence type="ECO:0000256" key="8">
    <source>
        <dbReference type="ARBA" id="ARBA00022840"/>
    </source>
</evidence>
<dbReference type="InterPro" id="IPR000594">
    <property type="entry name" value="ThiF_NAD_FAD-bd"/>
</dbReference>
<dbReference type="Pfam" id="PF00581">
    <property type="entry name" value="Rhodanese"/>
    <property type="match status" value="1"/>
</dbReference>
<dbReference type="NCBIfam" id="NF004281">
    <property type="entry name" value="PRK05690.1"/>
    <property type="match status" value="1"/>
</dbReference>
<dbReference type="EC" id="2.7.7.-" evidence="11"/>
<comment type="pathway">
    <text evidence="11">tRNA modification; 5-methoxycarbonylmethyl-2-thiouridine-tRNA biosynthesis.</text>
</comment>